<sequence length="98" mass="10842">MPQHAKADGVRFGGFIRGIKLKTARGEGIVFLLRHALKDHIPHRVRRVMNAAIPEIGGDLVAQPLPGFLVRENHIVILLILSVIHVLRLNISHILNGV</sequence>
<evidence type="ECO:0000313" key="2">
    <source>
        <dbReference type="Proteomes" id="UP000077349"/>
    </source>
</evidence>
<evidence type="ECO:0000313" key="1">
    <source>
        <dbReference type="EMBL" id="OAG75285.1"/>
    </source>
</evidence>
<proteinExistence type="predicted"/>
<dbReference type="AlphaFoldDB" id="A0A177G7D0"/>
<dbReference type="Proteomes" id="UP000077349">
    <property type="component" value="Unassembled WGS sequence"/>
</dbReference>
<dbReference type="EMBL" id="LVHD01000078">
    <property type="protein sequence ID" value="OAG75285.1"/>
    <property type="molecule type" value="Genomic_DNA"/>
</dbReference>
<comment type="caution">
    <text evidence="1">The sequence shown here is derived from an EMBL/GenBank/DDBJ whole genome shotgun (WGS) entry which is preliminary data.</text>
</comment>
<accession>A0A177G7D0</accession>
<organism evidence="1 2">
    <name type="scientific">Acetobacter malorum</name>
    <dbReference type="NCBI Taxonomy" id="178901"/>
    <lineage>
        <taxon>Bacteria</taxon>
        <taxon>Pseudomonadati</taxon>
        <taxon>Pseudomonadota</taxon>
        <taxon>Alphaproteobacteria</taxon>
        <taxon>Acetobacterales</taxon>
        <taxon>Acetobacteraceae</taxon>
        <taxon>Acetobacter</taxon>
    </lineage>
</organism>
<reference evidence="1 2" key="1">
    <citation type="submission" date="2016-03" db="EMBL/GenBank/DDBJ databases">
        <title>Draft genome sequence of Acetobacter malorum CECT 7742, a strain isolated from strawberry vinegar.</title>
        <authorList>
            <person name="Sainz F."/>
            <person name="Mas A."/>
            <person name="Torija M.J."/>
        </authorList>
    </citation>
    <scope>NUCLEOTIDE SEQUENCE [LARGE SCALE GENOMIC DNA]</scope>
    <source>
        <strain evidence="1 2">CECT 7742</strain>
    </source>
</reference>
<name>A0A177G7D0_9PROT</name>
<protein>
    <submittedName>
        <fullName evidence="1">Uncharacterized protein</fullName>
    </submittedName>
</protein>
<gene>
    <name evidence="1" type="ORF">Amal_03544</name>
</gene>